<feature type="region of interest" description="Disordered" evidence="2">
    <location>
        <begin position="1"/>
        <end position="91"/>
    </location>
</feature>
<keyword evidence="1" id="KW-0175">Coiled coil</keyword>
<protein>
    <submittedName>
        <fullName evidence="3">DUF349 domain-containing protein</fullName>
    </submittedName>
</protein>
<dbReference type="InterPro" id="IPR007139">
    <property type="entry name" value="DUF349"/>
</dbReference>
<comment type="caution">
    <text evidence="3">The sequence shown here is derived from an EMBL/GenBank/DDBJ whole genome shotgun (WGS) entry which is preliminary data.</text>
</comment>
<accession>A0A931E8N4</accession>
<reference evidence="3" key="1">
    <citation type="submission" date="2020-11" db="EMBL/GenBank/DDBJ databases">
        <title>Genome seq and assembly of Planobacterium sp.</title>
        <authorList>
            <person name="Chhetri G."/>
        </authorList>
    </citation>
    <scope>NUCLEOTIDE SEQUENCE</scope>
    <source>
        <strain evidence="3">GCR5</strain>
    </source>
</reference>
<gene>
    <name evidence="3" type="ORF">IC612_04315</name>
</gene>
<dbReference type="Proteomes" id="UP000694480">
    <property type="component" value="Unassembled WGS sequence"/>
</dbReference>
<dbReference type="SUPFAM" id="SSF161270">
    <property type="entry name" value="PspA lactotransferrin-binding region"/>
    <property type="match status" value="1"/>
</dbReference>
<dbReference type="AlphaFoldDB" id="A0A931E8N4"/>
<proteinExistence type="predicted"/>
<evidence type="ECO:0000256" key="2">
    <source>
        <dbReference type="SAM" id="MobiDB-lite"/>
    </source>
</evidence>
<keyword evidence="4" id="KW-1185">Reference proteome</keyword>
<dbReference type="EMBL" id="JADKYY010000004">
    <property type="protein sequence ID" value="MBF5027022.1"/>
    <property type="molecule type" value="Genomic_DNA"/>
</dbReference>
<evidence type="ECO:0000313" key="4">
    <source>
        <dbReference type="Proteomes" id="UP000694480"/>
    </source>
</evidence>
<sequence>MSSEQSVPKENHEEKKLINDPDTREASTEQPYSPVVEVAEELLENAEVKQQPAATENSSDTRKESDAAPAPPLSSLKDAPTPETKEELSPEELLSRMEQLINLPNAGEKNREFSQLREKVQGMLVKDIHDRRAGFIAEGGMESDFHYEHPLQARLSGLSGIFKEKHDIYLKEQQASQEENLSQRQDIIERLKNLYTGSEPGTNFFKEIREIKKAWSEAGQVAKAEFKLLNNNYFHHLNQFYQMLDLNKEYLHQEYQHNLEKREHIIERAKALLEEPVQKALNELQYLHKLWKEEAEPVAEEFREKTWEQFKELSNQIHDRKSELSAALEEEQFANLTRKNAIIEKIRGFSEEGKNASHQFWQNAIKTVEKLREDFLKTGSVPRKLSNQNWNEFKEVLKSFNQSKNDFYKNLKGSQVENLSKKQKLVETARDNMHSEDWDTMVPLYKKLQEEWKQIGHVPRSQANKIWEEFKDACNTFFANHREKTQGAGDNWKENYHSKRALLESLKAIGNSEGSMEEIERIKAQWNAVGKVPRDKISINTEFNKTLREKLRLNNASEYDLKDENLSESQLTDKARKIKNQIQDLEAEISTLENNLGFFNSPSRDNPLLKDTYAKIDEKKQQLEHLRSALHQIISPEGGSAT</sequence>
<organism evidence="3 4">
    <name type="scientific">Planobacterium oryzisoli</name>
    <dbReference type="NCBI Taxonomy" id="2771435"/>
    <lineage>
        <taxon>Bacteria</taxon>
        <taxon>Pseudomonadati</taxon>
        <taxon>Bacteroidota</taxon>
        <taxon>Flavobacteriia</taxon>
        <taxon>Flavobacteriales</taxon>
        <taxon>Weeksellaceae</taxon>
        <taxon>Chryseobacterium group</taxon>
        <taxon>Chryseobacterium</taxon>
    </lineage>
</organism>
<dbReference type="Pfam" id="PF03993">
    <property type="entry name" value="DUF349"/>
    <property type="match status" value="5"/>
</dbReference>
<feature type="coiled-coil region" evidence="1">
    <location>
        <begin position="568"/>
        <end position="629"/>
    </location>
</feature>
<feature type="compositionally biased region" description="Basic and acidic residues" evidence="2">
    <location>
        <begin position="7"/>
        <end position="27"/>
    </location>
</feature>
<dbReference type="RefSeq" id="WP_194738949.1">
    <property type="nucleotide sequence ID" value="NZ_JADKYY010000004.1"/>
</dbReference>
<name>A0A931E8N4_9FLAO</name>
<evidence type="ECO:0000313" key="3">
    <source>
        <dbReference type="EMBL" id="MBF5027022.1"/>
    </source>
</evidence>
<evidence type="ECO:0000256" key="1">
    <source>
        <dbReference type="SAM" id="Coils"/>
    </source>
</evidence>